<feature type="transmembrane region" description="Helical" evidence="2">
    <location>
        <begin position="113"/>
        <end position="134"/>
    </location>
</feature>
<reference evidence="4 5" key="1">
    <citation type="submission" date="2015-07" db="EMBL/GenBank/DDBJ databases">
        <title>Genome sequence of Levilinea saccharolytica DSM 16555.</title>
        <authorList>
            <person name="Hemp J."/>
            <person name="Ward L.M."/>
            <person name="Pace L.A."/>
            <person name="Fischer W.W."/>
        </authorList>
    </citation>
    <scope>NUCLEOTIDE SEQUENCE [LARGE SCALE GENOMIC DNA]</scope>
    <source>
        <strain evidence="4 5">KIBI-1</strain>
    </source>
</reference>
<feature type="transmembrane region" description="Helical" evidence="2">
    <location>
        <begin position="200"/>
        <end position="221"/>
    </location>
</feature>
<comment type="similarity">
    <text evidence="1">Belongs to the peptidase A24 family.</text>
</comment>
<keyword evidence="2" id="KW-0812">Transmembrane</keyword>
<evidence type="ECO:0000313" key="4">
    <source>
        <dbReference type="EMBL" id="KPL84973.1"/>
    </source>
</evidence>
<protein>
    <recommendedName>
        <fullName evidence="3">Prepilin type IV endopeptidase peptidase domain-containing protein</fullName>
    </recommendedName>
</protein>
<dbReference type="Proteomes" id="UP000050501">
    <property type="component" value="Unassembled WGS sequence"/>
</dbReference>
<keyword evidence="5" id="KW-1185">Reference proteome</keyword>
<gene>
    <name evidence="4" type="ORF">ADN01_06175</name>
</gene>
<dbReference type="PANTHER" id="PTHR30487">
    <property type="entry name" value="TYPE 4 PREPILIN-LIKE PROTEINS LEADER PEPTIDE-PROCESSING ENZYME"/>
    <property type="match status" value="1"/>
</dbReference>
<evidence type="ECO:0000259" key="3">
    <source>
        <dbReference type="Pfam" id="PF01478"/>
    </source>
</evidence>
<keyword evidence="2" id="KW-1133">Transmembrane helix</keyword>
<dbReference type="PANTHER" id="PTHR30487:SF0">
    <property type="entry name" value="PREPILIN LEADER PEPTIDASE_N-METHYLTRANSFERASE-RELATED"/>
    <property type="match status" value="1"/>
</dbReference>
<dbReference type="Pfam" id="PF01478">
    <property type="entry name" value="Peptidase_A24"/>
    <property type="match status" value="1"/>
</dbReference>
<dbReference type="AlphaFoldDB" id="A0A0P6XN22"/>
<feature type="domain" description="Prepilin type IV endopeptidase peptidase" evidence="3">
    <location>
        <begin position="96"/>
        <end position="211"/>
    </location>
</feature>
<dbReference type="OrthoDB" id="163888at2"/>
<dbReference type="GO" id="GO:0005886">
    <property type="term" value="C:plasma membrane"/>
    <property type="evidence" value="ECO:0007669"/>
    <property type="project" value="TreeGrafter"/>
</dbReference>
<feature type="transmembrane region" description="Helical" evidence="2">
    <location>
        <begin position="89"/>
        <end position="106"/>
    </location>
</feature>
<feature type="transmembrane region" description="Helical" evidence="2">
    <location>
        <begin position="65"/>
        <end position="83"/>
    </location>
</feature>
<feature type="transmembrane region" description="Helical" evidence="2">
    <location>
        <begin position="6"/>
        <end position="23"/>
    </location>
</feature>
<feature type="transmembrane region" description="Helical" evidence="2">
    <location>
        <begin position="175"/>
        <end position="194"/>
    </location>
</feature>
<sequence length="248" mass="27017">MNLVWIGVLLFGYGLGCTVNYLADVLPIHRRFTAPVCTSCHEPLPPMQFFWPGGACPSCQMRASVRTWIVLVAFPLAVLALWLWTPPRLGFWVGSLLLAYFALVAITDLEYRIILHPVSLAGALGGLALGWYLHGLTTTLIGGAAGFGVMLVLYYFGELFARFISKRRGQEVEEVALGFGDVNLSGVLGLILGWPGITLGLLFGILLGGVTSAGIILVAVLRRKYQMFTAIPYAPFLILAAIFLLYRP</sequence>
<keyword evidence="2" id="KW-0472">Membrane</keyword>
<dbReference type="STRING" id="229921.ADN01_06175"/>
<dbReference type="GO" id="GO:0004190">
    <property type="term" value="F:aspartic-type endopeptidase activity"/>
    <property type="evidence" value="ECO:0007669"/>
    <property type="project" value="InterPro"/>
</dbReference>
<accession>A0A0P6XN22</accession>
<name>A0A0P6XN22_9CHLR</name>
<dbReference type="EMBL" id="LGCM01000027">
    <property type="protein sequence ID" value="KPL84973.1"/>
    <property type="molecule type" value="Genomic_DNA"/>
</dbReference>
<dbReference type="GO" id="GO:0006465">
    <property type="term" value="P:signal peptide processing"/>
    <property type="evidence" value="ECO:0007669"/>
    <property type="project" value="TreeGrafter"/>
</dbReference>
<comment type="caution">
    <text evidence="4">The sequence shown here is derived from an EMBL/GenBank/DDBJ whole genome shotgun (WGS) entry which is preliminary data.</text>
</comment>
<dbReference type="RefSeq" id="WP_062418436.1">
    <property type="nucleotide sequence ID" value="NZ_DF967974.1"/>
</dbReference>
<organism evidence="4 5">
    <name type="scientific">Levilinea saccharolytica</name>
    <dbReference type="NCBI Taxonomy" id="229921"/>
    <lineage>
        <taxon>Bacteria</taxon>
        <taxon>Bacillati</taxon>
        <taxon>Chloroflexota</taxon>
        <taxon>Anaerolineae</taxon>
        <taxon>Anaerolineales</taxon>
        <taxon>Anaerolineaceae</taxon>
        <taxon>Levilinea</taxon>
    </lineage>
</organism>
<dbReference type="Gene3D" id="1.20.120.1220">
    <property type="match status" value="1"/>
</dbReference>
<dbReference type="InterPro" id="IPR000045">
    <property type="entry name" value="Prepilin_IV_endopep_pep"/>
</dbReference>
<dbReference type="InterPro" id="IPR050882">
    <property type="entry name" value="Prepilin_peptidase/N-MTase"/>
</dbReference>
<feature type="transmembrane region" description="Helical" evidence="2">
    <location>
        <begin position="228"/>
        <end position="246"/>
    </location>
</feature>
<evidence type="ECO:0000256" key="2">
    <source>
        <dbReference type="SAM" id="Phobius"/>
    </source>
</evidence>
<evidence type="ECO:0000313" key="5">
    <source>
        <dbReference type="Proteomes" id="UP000050501"/>
    </source>
</evidence>
<feature type="transmembrane region" description="Helical" evidence="2">
    <location>
        <begin position="140"/>
        <end position="163"/>
    </location>
</feature>
<proteinExistence type="inferred from homology"/>
<evidence type="ECO:0000256" key="1">
    <source>
        <dbReference type="ARBA" id="ARBA00005801"/>
    </source>
</evidence>